<feature type="compositionally biased region" description="Basic and acidic residues" evidence="1">
    <location>
        <begin position="19"/>
        <end position="35"/>
    </location>
</feature>
<evidence type="ECO:0000313" key="2">
    <source>
        <dbReference type="EMBL" id="QWG16146.1"/>
    </source>
</evidence>
<protein>
    <submittedName>
        <fullName evidence="2">Uncharacterized protein</fullName>
    </submittedName>
</protein>
<proteinExistence type="predicted"/>
<sequence length="135" mass="14718">MSQSDPTDHALAAIASILDHPEPHREPEEKAAVEEKPVAPVTVEADGYSKIGPGPMAALRFKWTVRRDDDGEYYVHETIGESSVPVVTGPLPADAAIRLVDDRASEARQRFEQLRSEMAGRAAAANLLRRDSGEM</sequence>
<reference evidence="2" key="1">
    <citation type="submission" date="2021-06" db="EMBL/GenBank/DDBJ databases">
        <title>Bradyrhizobium sp. S2-11-2 Genome sequencing.</title>
        <authorList>
            <person name="Jin L."/>
        </authorList>
    </citation>
    <scope>NUCLEOTIDE SEQUENCE</scope>
    <source>
        <strain evidence="2">S2-11-2</strain>
    </source>
</reference>
<evidence type="ECO:0000313" key="3">
    <source>
        <dbReference type="Proteomes" id="UP000680805"/>
    </source>
</evidence>
<dbReference type="AlphaFoldDB" id="A0A975NKE6"/>
<evidence type="ECO:0000256" key="1">
    <source>
        <dbReference type="SAM" id="MobiDB-lite"/>
    </source>
</evidence>
<dbReference type="RefSeq" id="WP_215611884.1">
    <property type="nucleotide sequence ID" value="NZ_CP076135.1"/>
</dbReference>
<dbReference type="EMBL" id="CP076135">
    <property type="protein sequence ID" value="QWG16146.1"/>
    <property type="molecule type" value="Genomic_DNA"/>
</dbReference>
<gene>
    <name evidence="2" type="ORF">KMZ68_13945</name>
</gene>
<organism evidence="2 3">
    <name type="scientific">Bradyrhizobium sediminis</name>
    <dbReference type="NCBI Taxonomy" id="2840469"/>
    <lineage>
        <taxon>Bacteria</taxon>
        <taxon>Pseudomonadati</taxon>
        <taxon>Pseudomonadota</taxon>
        <taxon>Alphaproteobacteria</taxon>
        <taxon>Hyphomicrobiales</taxon>
        <taxon>Nitrobacteraceae</taxon>
        <taxon>Bradyrhizobium</taxon>
    </lineage>
</organism>
<accession>A0A975NKE6</accession>
<dbReference type="Proteomes" id="UP000680805">
    <property type="component" value="Chromosome"/>
</dbReference>
<feature type="region of interest" description="Disordered" evidence="1">
    <location>
        <begin position="16"/>
        <end position="35"/>
    </location>
</feature>
<name>A0A975NKE6_9BRAD</name>
<dbReference type="KEGG" id="bsei:KMZ68_13945"/>